<dbReference type="AlphaFoldDB" id="K0RR25"/>
<reference evidence="1 2" key="1">
    <citation type="journal article" date="2012" name="Genome Biol.">
        <title>Genome and low-iron response of an oceanic diatom adapted to chronic iron limitation.</title>
        <authorList>
            <person name="Lommer M."/>
            <person name="Specht M."/>
            <person name="Roy A.S."/>
            <person name="Kraemer L."/>
            <person name="Andreson R."/>
            <person name="Gutowska M.A."/>
            <person name="Wolf J."/>
            <person name="Bergner S.V."/>
            <person name="Schilhabel M.B."/>
            <person name="Klostermeier U.C."/>
            <person name="Beiko R.G."/>
            <person name="Rosenstiel P."/>
            <person name="Hippler M."/>
            <person name="Laroche J."/>
        </authorList>
    </citation>
    <scope>NUCLEOTIDE SEQUENCE [LARGE SCALE GENOMIC DNA]</scope>
    <source>
        <strain evidence="1 2">CCMP1005</strain>
    </source>
</reference>
<dbReference type="Proteomes" id="UP000266841">
    <property type="component" value="Unassembled WGS sequence"/>
</dbReference>
<feature type="non-terminal residue" evidence="1">
    <location>
        <position position="127"/>
    </location>
</feature>
<sequence>MMPETAILPAKRGDVGSVGVHPCVEGGRIRQYTASDGAPMVYGVEAFECEGKMECVLRGRATGLHHEGFGRGGAHPLGCEADDHVKRWKGWPFLWRRLGRPSGRRSAPCIYEQFTTLREKARDILAC</sequence>
<evidence type="ECO:0000313" key="1">
    <source>
        <dbReference type="EMBL" id="EJK54834.1"/>
    </source>
</evidence>
<accession>K0RR25</accession>
<protein>
    <submittedName>
        <fullName evidence="1">Uncharacterized protein</fullName>
    </submittedName>
</protein>
<name>K0RR25_THAOC</name>
<dbReference type="EMBL" id="AGNL01035196">
    <property type="protein sequence ID" value="EJK54834.1"/>
    <property type="molecule type" value="Genomic_DNA"/>
</dbReference>
<proteinExistence type="predicted"/>
<comment type="caution">
    <text evidence="1">The sequence shown here is derived from an EMBL/GenBank/DDBJ whole genome shotgun (WGS) entry which is preliminary data.</text>
</comment>
<keyword evidence="2" id="KW-1185">Reference proteome</keyword>
<gene>
    <name evidence="1" type="ORF">THAOC_25505</name>
</gene>
<evidence type="ECO:0000313" key="2">
    <source>
        <dbReference type="Proteomes" id="UP000266841"/>
    </source>
</evidence>
<organism evidence="1 2">
    <name type="scientific">Thalassiosira oceanica</name>
    <name type="common">Marine diatom</name>
    <dbReference type="NCBI Taxonomy" id="159749"/>
    <lineage>
        <taxon>Eukaryota</taxon>
        <taxon>Sar</taxon>
        <taxon>Stramenopiles</taxon>
        <taxon>Ochrophyta</taxon>
        <taxon>Bacillariophyta</taxon>
        <taxon>Coscinodiscophyceae</taxon>
        <taxon>Thalassiosirophycidae</taxon>
        <taxon>Thalassiosirales</taxon>
        <taxon>Thalassiosiraceae</taxon>
        <taxon>Thalassiosira</taxon>
    </lineage>
</organism>